<evidence type="ECO:0000313" key="4">
    <source>
        <dbReference type="WBParaSite" id="NBR_0001046801-mRNA-1"/>
    </source>
</evidence>
<reference evidence="4" key="1">
    <citation type="submission" date="2017-02" db="UniProtKB">
        <authorList>
            <consortium name="WormBaseParasite"/>
        </authorList>
    </citation>
    <scope>IDENTIFICATION</scope>
</reference>
<dbReference type="WBParaSite" id="NBR_0001046801-mRNA-1">
    <property type="protein sequence ID" value="NBR_0001046801-mRNA-1"/>
    <property type="gene ID" value="NBR_0001046801"/>
</dbReference>
<dbReference type="Proteomes" id="UP000271162">
    <property type="component" value="Unassembled WGS sequence"/>
</dbReference>
<keyword evidence="3" id="KW-1185">Reference proteome</keyword>
<organism evidence="4">
    <name type="scientific">Nippostrongylus brasiliensis</name>
    <name type="common">Rat hookworm</name>
    <dbReference type="NCBI Taxonomy" id="27835"/>
    <lineage>
        <taxon>Eukaryota</taxon>
        <taxon>Metazoa</taxon>
        <taxon>Ecdysozoa</taxon>
        <taxon>Nematoda</taxon>
        <taxon>Chromadorea</taxon>
        <taxon>Rhabditida</taxon>
        <taxon>Rhabditina</taxon>
        <taxon>Rhabditomorpha</taxon>
        <taxon>Strongyloidea</taxon>
        <taxon>Heligmosomidae</taxon>
        <taxon>Nippostrongylus</taxon>
    </lineage>
</organism>
<name>A0A0N4Y3R1_NIPBR</name>
<evidence type="ECO:0000313" key="2">
    <source>
        <dbReference type="EMBL" id="VDL74058.1"/>
    </source>
</evidence>
<feature type="region of interest" description="Disordered" evidence="1">
    <location>
        <begin position="98"/>
        <end position="133"/>
    </location>
</feature>
<evidence type="ECO:0000256" key="1">
    <source>
        <dbReference type="SAM" id="MobiDB-lite"/>
    </source>
</evidence>
<evidence type="ECO:0000313" key="3">
    <source>
        <dbReference type="Proteomes" id="UP000271162"/>
    </source>
</evidence>
<reference evidence="2 3" key="2">
    <citation type="submission" date="2018-11" db="EMBL/GenBank/DDBJ databases">
        <authorList>
            <consortium name="Pathogen Informatics"/>
        </authorList>
    </citation>
    <scope>NUCLEOTIDE SEQUENCE [LARGE SCALE GENOMIC DNA]</scope>
</reference>
<proteinExistence type="predicted"/>
<gene>
    <name evidence="2" type="ORF">NBR_LOCUS10469</name>
</gene>
<accession>A0A0N4Y3R1</accession>
<dbReference type="STRING" id="27835.A0A0N4Y3R1"/>
<protein>
    <submittedName>
        <fullName evidence="2 4">Uncharacterized protein</fullName>
    </submittedName>
</protein>
<sequence length="133" mass="14909">MERKIETECAEEGPATEEACLIDLRRKECQEIVEELAEKVDCTESIPEMVESVIAEKSSDPVKEVVDELVSKASFWDEPSAFEVDLYSLDYRKAPSIASASSDAGSEFGDLSDTEMPPFESDEDSDREFERQV</sequence>
<dbReference type="EMBL" id="UYSL01020323">
    <property type="protein sequence ID" value="VDL74058.1"/>
    <property type="molecule type" value="Genomic_DNA"/>
</dbReference>
<dbReference type="AlphaFoldDB" id="A0A0N4Y3R1"/>